<feature type="non-terminal residue" evidence="1">
    <location>
        <position position="1"/>
    </location>
</feature>
<evidence type="ECO:0000313" key="2">
    <source>
        <dbReference type="Proteomes" id="UP000824120"/>
    </source>
</evidence>
<keyword evidence="2" id="KW-1185">Reference proteome</keyword>
<protein>
    <submittedName>
        <fullName evidence="1">Uncharacterized protein</fullName>
    </submittedName>
</protein>
<organism evidence="1 2">
    <name type="scientific">Solanum commersonii</name>
    <name type="common">Commerson's wild potato</name>
    <name type="synonym">Commerson's nightshade</name>
    <dbReference type="NCBI Taxonomy" id="4109"/>
    <lineage>
        <taxon>Eukaryota</taxon>
        <taxon>Viridiplantae</taxon>
        <taxon>Streptophyta</taxon>
        <taxon>Embryophyta</taxon>
        <taxon>Tracheophyta</taxon>
        <taxon>Spermatophyta</taxon>
        <taxon>Magnoliopsida</taxon>
        <taxon>eudicotyledons</taxon>
        <taxon>Gunneridae</taxon>
        <taxon>Pentapetalae</taxon>
        <taxon>asterids</taxon>
        <taxon>lamiids</taxon>
        <taxon>Solanales</taxon>
        <taxon>Solanaceae</taxon>
        <taxon>Solanoideae</taxon>
        <taxon>Solaneae</taxon>
        <taxon>Solanum</taxon>
    </lineage>
</organism>
<reference evidence="1 2" key="1">
    <citation type="submission" date="2020-09" db="EMBL/GenBank/DDBJ databases">
        <title>De no assembly of potato wild relative species, Solanum commersonii.</title>
        <authorList>
            <person name="Cho K."/>
        </authorList>
    </citation>
    <scope>NUCLEOTIDE SEQUENCE [LARGE SCALE GENOMIC DNA]</scope>
    <source>
        <strain evidence="1">LZ3.2</strain>
        <tissue evidence="1">Leaf</tissue>
    </source>
</reference>
<proteinExistence type="predicted"/>
<accession>A0A9J5YM60</accession>
<evidence type="ECO:0000313" key="1">
    <source>
        <dbReference type="EMBL" id="KAG5600014.1"/>
    </source>
</evidence>
<dbReference type="Proteomes" id="UP000824120">
    <property type="component" value="Chromosome 6"/>
</dbReference>
<gene>
    <name evidence="1" type="ORF">H5410_031384</name>
</gene>
<sequence>DIEKQTPLNFFQIVIDHFFFISILNGLFSSNMTDQAISNYSLLRGNTIFLDLLAKKIQQFLPI</sequence>
<dbReference type="AlphaFoldDB" id="A0A9J5YM60"/>
<name>A0A9J5YM60_SOLCO</name>
<dbReference type="EMBL" id="JACXVP010000006">
    <property type="protein sequence ID" value="KAG5600014.1"/>
    <property type="molecule type" value="Genomic_DNA"/>
</dbReference>
<comment type="caution">
    <text evidence="1">The sequence shown here is derived from an EMBL/GenBank/DDBJ whole genome shotgun (WGS) entry which is preliminary data.</text>
</comment>